<sequence>SRFNDFHDDYRFFGCRNPHLNRSHTVSTAPVSLNSSQSSVYAADVSSNLSLQSSQGSSNSCSPTIPTVTSVLSVLTAAVCVPALPPIASS</sequence>
<evidence type="ECO:0000313" key="1">
    <source>
        <dbReference type="EMBL" id="GMS91181.1"/>
    </source>
</evidence>
<feature type="non-terminal residue" evidence="1">
    <location>
        <position position="90"/>
    </location>
</feature>
<comment type="caution">
    <text evidence="1">The sequence shown here is derived from an EMBL/GenBank/DDBJ whole genome shotgun (WGS) entry which is preliminary data.</text>
</comment>
<dbReference type="AlphaFoldDB" id="A0AAV5T6J2"/>
<keyword evidence="2" id="KW-1185">Reference proteome</keyword>
<reference evidence="1" key="1">
    <citation type="submission" date="2023-10" db="EMBL/GenBank/DDBJ databases">
        <title>Genome assembly of Pristionchus species.</title>
        <authorList>
            <person name="Yoshida K."/>
            <person name="Sommer R.J."/>
        </authorList>
    </citation>
    <scope>NUCLEOTIDE SEQUENCE</scope>
    <source>
        <strain evidence="1">RS0144</strain>
    </source>
</reference>
<dbReference type="EMBL" id="BTSX01000003">
    <property type="protein sequence ID" value="GMS91181.1"/>
    <property type="molecule type" value="Genomic_DNA"/>
</dbReference>
<feature type="non-terminal residue" evidence="1">
    <location>
        <position position="1"/>
    </location>
</feature>
<evidence type="ECO:0000313" key="2">
    <source>
        <dbReference type="Proteomes" id="UP001432027"/>
    </source>
</evidence>
<gene>
    <name evidence="1" type="ORF">PENTCL1PPCAC_13356</name>
</gene>
<proteinExistence type="predicted"/>
<dbReference type="Proteomes" id="UP001432027">
    <property type="component" value="Unassembled WGS sequence"/>
</dbReference>
<protein>
    <submittedName>
        <fullName evidence="1">Uncharacterized protein</fullName>
    </submittedName>
</protein>
<accession>A0AAV5T6J2</accession>
<organism evidence="1 2">
    <name type="scientific">Pristionchus entomophagus</name>
    <dbReference type="NCBI Taxonomy" id="358040"/>
    <lineage>
        <taxon>Eukaryota</taxon>
        <taxon>Metazoa</taxon>
        <taxon>Ecdysozoa</taxon>
        <taxon>Nematoda</taxon>
        <taxon>Chromadorea</taxon>
        <taxon>Rhabditida</taxon>
        <taxon>Rhabditina</taxon>
        <taxon>Diplogasteromorpha</taxon>
        <taxon>Diplogasteroidea</taxon>
        <taxon>Neodiplogasteridae</taxon>
        <taxon>Pristionchus</taxon>
    </lineage>
</organism>
<name>A0AAV5T6J2_9BILA</name>